<organism evidence="1 2">
    <name type="scientific">Stephania japonica</name>
    <dbReference type="NCBI Taxonomy" id="461633"/>
    <lineage>
        <taxon>Eukaryota</taxon>
        <taxon>Viridiplantae</taxon>
        <taxon>Streptophyta</taxon>
        <taxon>Embryophyta</taxon>
        <taxon>Tracheophyta</taxon>
        <taxon>Spermatophyta</taxon>
        <taxon>Magnoliopsida</taxon>
        <taxon>Ranunculales</taxon>
        <taxon>Menispermaceae</taxon>
        <taxon>Menispermoideae</taxon>
        <taxon>Cissampelideae</taxon>
        <taxon>Stephania</taxon>
    </lineage>
</organism>
<sequence>MAQGFEVARASWDTFVSQSCNLFPQERGKGVLSFWVRSNCNCKGNGREGMPITVNIFNSLAKLYISSVPLAVE</sequence>
<name>A0AAP0KNI9_9MAGN</name>
<keyword evidence="2" id="KW-1185">Reference proteome</keyword>
<comment type="caution">
    <text evidence="1">The sequence shown here is derived from an EMBL/GenBank/DDBJ whole genome shotgun (WGS) entry which is preliminary data.</text>
</comment>
<proteinExistence type="predicted"/>
<accession>A0AAP0KNI9</accession>
<reference evidence="1 2" key="1">
    <citation type="submission" date="2024-01" db="EMBL/GenBank/DDBJ databases">
        <title>Genome assemblies of Stephania.</title>
        <authorList>
            <person name="Yang L."/>
        </authorList>
    </citation>
    <scope>NUCLEOTIDE SEQUENCE [LARGE SCALE GENOMIC DNA]</scope>
    <source>
        <strain evidence="1">QJT</strain>
        <tissue evidence="1">Leaf</tissue>
    </source>
</reference>
<protein>
    <submittedName>
        <fullName evidence="1">Uncharacterized protein</fullName>
    </submittedName>
</protein>
<evidence type="ECO:0000313" key="1">
    <source>
        <dbReference type="EMBL" id="KAK9154652.1"/>
    </source>
</evidence>
<dbReference type="AlphaFoldDB" id="A0AAP0KNI9"/>
<evidence type="ECO:0000313" key="2">
    <source>
        <dbReference type="Proteomes" id="UP001417504"/>
    </source>
</evidence>
<dbReference type="Proteomes" id="UP001417504">
    <property type="component" value="Unassembled WGS sequence"/>
</dbReference>
<dbReference type="EMBL" id="JBBNAE010000001">
    <property type="protein sequence ID" value="KAK9154652.1"/>
    <property type="molecule type" value="Genomic_DNA"/>
</dbReference>
<gene>
    <name evidence="1" type="ORF">Sjap_002132</name>
</gene>